<evidence type="ECO:0000313" key="1">
    <source>
        <dbReference type="EMBL" id="KAL1192837.1"/>
    </source>
</evidence>
<dbReference type="AlphaFoldDB" id="A0ABD0ZE30"/>
<sequence>MGDFISLSSLAVNDNDLVIAYFSSLKGSTIAQLFEEILRVNPKIKSHEMVDEIKRKYNMIVNIHQCKRAKSLLFQEGRLVMNHTLQESGCNIPVSEKRLRYLIWLPTVAVGALYWDYQEEIRRSNM</sequence>
<dbReference type="Proteomes" id="UP001558713">
    <property type="component" value="Unassembled WGS sequence"/>
</dbReference>
<protein>
    <submittedName>
        <fullName evidence="1">Uncharacterized protein</fullName>
    </submittedName>
</protein>
<reference evidence="1 2" key="1">
    <citation type="submission" date="2024-04" db="EMBL/GenBank/DDBJ databases">
        <title>Genome assembly C_amara_ONT_v2.</title>
        <authorList>
            <person name="Yant L."/>
            <person name="Moore C."/>
            <person name="Slenker M."/>
        </authorList>
    </citation>
    <scope>NUCLEOTIDE SEQUENCE [LARGE SCALE GENOMIC DNA]</scope>
    <source>
        <tissue evidence="1">Leaf</tissue>
    </source>
</reference>
<gene>
    <name evidence="1" type="ORF">V5N11_009311</name>
</gene>
<name>A0ABD0ZE30_CARAN</name>
<comment type="caution">
    <text evidence="1">The sequence shown here is derived from an EMBL/GenBank/DDBJ whole genome shotgun (WGS) entry which is preliminary data.</text>
</comment>
<dbReference type="EMBL" id="JBANAX010000807">
    <property type="protein sequence ID" value="KAL1192837.1"/>
    <property type="molecule type" value="Genomic_DNA"/>
</dbReference>
<keyword evidence="2" id="KW-1185">Reference proteome</keyword>
<proteinExistence type="predicted"/>
<evidence type="ECO:0000313" key="2">
    <source>
        <dbReference type="Proteomes" id="UP001558713"/>
    </source>
</evidence>
<organism evidence="1 2">
    <name type="scientific">Cardamine amara subsp. amara</name>
    <dbReference type="NCBI Taxonomy" id="228776"/>
    <lineage>
        <taxon>Eukaryota</taxon>
        <taxon>Viridiplantae</taxon>
        <taxon>Streptophyta</taxon>
        <taxon>Embryophyta</taxon>
        <taxon>Tracheophyta</taxon>
        <taxon>Spermatophyta</taxon>
        <taxon>Magnoliopsida</taxon>
        <taxon>eudicotyledons</taxon>
        <taxon>Gunneridae</taxon>
        <taxon>Pentapetalae</taxon>
        <taxon>rosids</taxon>
        <taxon>malvids</taxon>
        <taxon>Brassicales</taxon>
        <taxon>Brassicaceae</taxon>
        <taxon>Cardamineae</taxon>
        <taxon>Cardamine</taxon>
    </lineage>
</organism>
<accession>A0ABD0ZE30</accession>